<keyword evidence="18" id="KW-0239">DNA-directed DNA polymerase</keyword>
<evidence type="ECO:0000256" key="5">
    <source>
        <dbReference type="ARBA" id="ARBA00012417"/>
    </source>
</evidence>
<dbReference type="InterPro" id="IPR001126">
    <property type="entry name" value="UmuC"/>
</dbReference>
<dbReference type="FunFam" id="3.40.1170.60:FF:000003">
    <property type="entry name" value="DNA polymerase eta"/>
    <property type="match status" value="1"/>
</dbReference>
<dbReference type="GO" id="GO:0005634">
    <property type="term" value="C:nucleus"/>
    <property type="evidence" value="ECO:0007669"/>
    <property type="project" value="UniProtKB-SubCell"/>
</dbReference>
<keyword evidence="13" id="KW-0227">DNA damage</keyword>
<dbReference type="InterPro" id="IPR052230">
    <property type="entry name" value="DNA_polymerase_eta"/>
</dbReference>
<organism evidence="30 31">
    <name type="scientific">Branchiostoma lanceolatum</name>
    <name type="common">Common lancelet</name>
    <name type="synonym">Amphioxus lanceolatum</name>
    <dbReference type="NCBI Taxonomy" id="7740"/>
    <lineage>
        <taxon>Eukaryota</taxon>
        <taxon>Metazoa</taxon>
        <taxon>Chordata</taxon>
        <taxon>Cephalochordata</taxon>
        <taxon>Leptocardii</taxon>
        <taxon>Amphioxiformes</taxon>
        <taxon>Branchiostomatidae</taxon>
        <taxon>Branchiostoma</taxon>
    </lineage>
</organism>
<comment type="subunit">
    <text evidence="25">Interacts with REV1. Interacts with monoubiquitinated PCNA, but not unmodified PCNA. Interacts with POLI; this interaction targets POLI to the replication machinery. Interacts with PALB2 and BRCA2; the interactions are direct and are required to sustain the recruitment of POLH at blocked replication forks and to stimulate POLH-dependent DNA synthesis on D loop substrates. Interacts (via C-terminus) with TRAIP. Interacts with ubiquitin. Interacts with POLDIP2.</text>
</comment>
<dbReference type="CDD" id="cd01702">
    <property type="entry name" value="PolY_Pol_eta"/>
    <property type="match status" value="1"/>
</dbReference>
<dbReference type="Gene3D" id="3.30.1490.100">
    <property type="entry name" value="DNA polymerase, Y-family, little finger domain"/>
    <property type="match status" value="1"/>
</dbReference>
<keyword evidence="31" id="KW-1185">Reference proteome</keyword>
<feature type="compositionally biased region" description="Basic residues" evidence="27">
    <location>
        <begin position="747"/>
        <end position="757"/>
    </location>
</feature>
<keyword evidence="8" id="KW-0237">DNA synthesis</keyword>
<accession>A0A8J9ZQL6</accession>
<dbReference type="SUPFAM" id="SSF100879">
    <property type="entry name" value="Lesion bypass DNA polymerase (Y-family), little finger domain"/>
    <property type="match status" value="1"/>
</dbReference>
<dbReference type="FunFam" id="1.10.150.20:FF:000014">
    <property type="entry name" value="Polymerase (DNA directed), eta"/>
    <property type="match status" value="1"/>
</dbReference>
<sequence>MAQERVIALVDMDCFYVQVEQRRDPSLRGKPCAVVQYKKWQGGGIIAVGYEARAKGVTRQMRGDEAKKKCPEITLVRVPENRGKADLTRYRDAGREVIEVLCKFSRCVERASIDEAYIDLTEEVVKRIEERGPDSVTVDMLSSTHVAGWQTDTVGQSSESEGINLDGRAVGVFQWLDSLSRRDASLYDRRLAMGAVIAEEMRAAVERETGFHCSAGIGHNKVLAKLCCGLHKPKQQTVLPHASVPQLYSTLPIKKVRGCGGKLGASLTEDLGVEYMGQLAAFSEKELQAKCGDKCGTWLYNLCRGVDYEPVKDRQVAQSIGCGKNFPGRECLDTKEKVLHWLSQLSSELAERLQKDKEMNNRVAKLLVVGFRNDGNPPTSASRSCAIHRYEADQLCKDAFILLKQFNLAGNHQAAWSPPIMNLHLNASKFVEEGGAASGNIATFLSKTPNNKLSQAPSMKQETKKEATQHGSKEERRTSGIAAFFSPSHKNVVREVEGEIKTTIGTSVQVNTSPASTGPGQVQKMSFFAKFKQSPAEQEGRSRAGGIPLTAQCERSPRKTGFFAAKSVKSSSASGCVKSVKNAHSPDDVTLQEELQTQWKGCDKSSNDTSTVSQPSDKPQIQAESHTPRTGPSDTNSTASDSDSNGEGPQEGSTEPDRPDCTAVPSDRCVSVTGDASGTQVDAEDVTKCEKCGKDILAWELPEHLDFHFAMELQQQQQQQTSNGTGASAHASGSNVSKATSGAAKITGKRRGRPPKRQKIDHPTLDAFFKHRS</sequence>
<dbReference type="Proteomes" id="UP000838412">
    <property type="component" value="Chromosome 4"/>
</dbReference>
<dbReference type="PIRSF" id="PIRSF036603">
    <property type="entry name" value="DPol_eta"/>
    <property type="match status" value="1"/>
</dbReference>
<dbReference type="PANTHER" id="PTHR45873">
    <property type="entry name" value="DNA POLYMERASE ETA"/>
    <property type="match status" value="1"/>
</dbReference>
<protein>
    <recommendedName>
        <fullName evidence="23">DNA polymerase eta</fullName>
        <ecNumber evidence="5">2.7.7.7</ecNumber>
    </recommendedName>
    <alternativeName>
        <fullName evidence="26">RAD30 homolog A</fullName>
    </alternativeName>
</protein>
<dbReference type="GO" id="GO:0035861">
    <property type="term" value="C:site of double-strand break"/>
    <property type="evidence" value="ECO:0007669"/>
    <property type="project" value="TreeGrafter"/>
</dbReference>
<dbReference type="GO" id="GO:0006281">
    <property type="term" value="P:DNA repair"/>
    <property type="evidence" value="ECO:0007669"/>
    <property type="project" value="UniProtKB-KW"/>
</dbReference>
<evidence type="ECO:0000259" key="28">
    <source>
        <dbReference type="PROSITE" id="PS50173"/>
    </source>
</evidence>
<keyword evidence="20" id="KW-0234">DNA repair</keyword>
<keyword evidence="21" id="KW-0539">Nucleus</keyword>
<dbReference type="PROSITE" id="PS50173">
    <property type="entry name" value="UMUC"/>
    <property type="match status" value="1"/>
</dbReference>
<dbReference type="PANTHER" id="PTHR45873:SF1">
    <property type="entry name" value="DNA POLYMERASE ETA"/>
    <property type="match status" value="1"/>
</dbReference>
<evidence type="ECO:0000256" key="4">
    <source>
        <dbReference type="ARBA" id="ARBA00010945"/>
    </source>
</evidence>
<dbReference type="Gene3D" id="3.30.70.270">
    <property type="match status" value="1"/>
</dbReference>
<evidence type="ECO:0000256" key="12">
    <source>
        <dbReference type="ARBA" id="ARBA00022723"/>
    </source>
</evidence>
<keyword evidence="14" id="KW-0863">Zinc-finger</keyword>
<dbReference type="GO" id="GO:0006260">
    <property type="term" value="P:DNA replication"/>
    <property type="evidence" value="ECO:0007669"/>
    <property type="project" value="UniProtKB-KW"/>
</dbReference>
<dbReference type="GO" id="GO:0003684">
    <property type="term" value="F:damaged DNA binding"/>
    <property type="evidence" value="ECO:0007669"/>
    <property type="project" value="InterPro"/>
</dbReference>
<feature type="compositionally biased region" description="Low complexity" evidence="27">
    <location>
        <begin position="633"/>
        <end position="645"/>
    </location>
</feature>
<evidence type="ECO:0000256" key="10">
    <source>
        <dbReference type="ARBA" id="ARBA00022695"/>
    </source>
</evidence>
<dbReference type="FunFam" id="3.30.1490.100:FF:000007">
    <property type="entry name" value="DNA polymerase eta"/>
    <property type="match status" value="1"/>
</dbReference>
<dbReference type="GO" id="GO:0010225">
    <property type="term" value="P:response to UV-C"/>
    <property type="evidence" value="ECO:0007669"/>
    <property type="project" value="UniProtKB-ARBA"/>
</dbReference>
<keyword evidence="19" id="KW-0238">DNA-binding</keyword>
<evidence type="ECO:0000313" key="30">
    <source>
        <dbReference type="EMBL" id="CAH1261726.1"/>
    </source>
</evidence>
<evidence type="ECO:0000256" key="7">
    <source>
        <dbReference type="ARBA" id="ARBA00022499"/>
    </source>
</evidence>
<evidence type="ECO:0000313" key="31">
    <source>
        <dbReference type="Proteomes" id="UP000838412"/>
    </source>
</evidence>
<keyword evidence="9" id="KW-0808">Transferase</keyword>
<evidence type="ECO:0000256" key="14">
    <source>
        <dbReference type="ARBA" id="ARBA00022771"/>
    </source>
</evidence>
<dbReference type="Gene3D" id="1.10.150.20">
    <property type="entry name" value="5' to 3' exonuclease, C-terminal subdomain"/>
    <property type="match status" value="1"/>
</dbReference>
<feature type="domain" description="UBZ3-type" evidence="29">
    <location>
        <begin position="682"/>
        <end position="716"/>
    </location>
</feature>
<evidence type="ECO:0000256" key="13">
    <source>
        <dbReference type="ARBA" id="ARBA00022763"/>
    </source>
</evidence>
<dbReference type="Pfam" id="PF00817">
    <property type="entry name" value="IMS"/>
    <property type="match status" value="1"/>
</dbReference>
<dbReference type="GO" id="GO:0005657">
    <property type="term" value="C:replication fork"/>
    <property type="evidence" value="ECO:0007669"/>
    <property type="project" value="TreeGrafter"/>
</dbReference>
<dbReference type="FunFam" id="3.30.70.270:FF:000022">
    <property type="entry name" value="DNA polymerase eta"/>
    <property type="match status" value="1"/>
</dbReference>
<name>A0A8J9ZQL6_BRALA</name>
<feature type="compositionally biased region" description="Polar residues" evidence="27">
    <location>
        <begin position="721"/>
        <end position="740"/>
    </location>
</feature>
<evidence type="ECO:0000256" key="26">
    <source>
        <dbReference type="ARBA" id="ARBA00080427"/>
    </source>
</evidence>
<keyword evidence="10" id="KW-0548">Nucleotidyltransferase</keyword>
<evidence type="ECO:0000256" key="19">
    <source>
        <dbReference type="ARBA" id="ARBA00023125"/>
    </source>
</evidence>
<dbReference type="EC" id="2.7.7.7" evidence="5"/>
<dbReference type="InterPro" id="IPR043502">
    <property type="entry name" value="DNA/RNA_pol_sf"/>
</dbReference>
<keyword evidence="22" id="KW-0704">Schiff base</keyword>
<evidence type="ECO:0000256" key="27">
    <source>
        <dbReference type="SAM" id="MobiDB-lite"/>
    </source>
</evidence>
<evidence type="ECO:0000256" key="18">
    <source>
        <dbReference type="ARBA" id="ARBA00022932"/>
    </source>
</evidence>
<proteinExistence type="inferred from homology"/>
<keyword evidence="17" id="KW-0832">Ubl conjugation</keyword>
<evidence type="ECO:0000256" key="23">
    <source>
        <dbReference type="ARBA" id="ARBA00044975"/>
    </source>
</evidence>
<dbReference type="GO" id="GO:0008270">
    <property type="term" value="F:zinc ion binding"/>
    <property type="evidence" value="ECO:0007669"/>
    <property type="project" value="UniProtKB-KW"/>
</dbReference>
<dbReference type="GO" id="GO:0042276">
    <property type="term" value="P:error-prone translesion synthesis"/>
    <property type="evidence" value="ECO:0007669"/>
    <property type="project" value="TreeGrafter"/>
</dbReference>
<dbReference type="OrthoDB" id="5723at2759"/>
<feature type="compositionally biased region" description="Polar residues" evidence="27">
    <location>
        <begin position="607"/>
        <end position="632"/>
    </location>
</feature>
<feature type="region of interest" description="Disordered" evidence="27">
    <location>
        <begin position="601"/>
        <end position="681"/>
    </location>
</feature>
<dbReference type="InterPro" id="IPR036775">
    <property type="entry name" value="DNA_pol_Y-fam_lit_finger_sf"/>
</dbReference>
<evidence type="ECO:0000256" key="2">
    <source>
        <dbReference type="ARBA" id="ARBA00001946"/>
    </source>
</evidence>
<keyword evidence="16" id="KW-0460">Magnesium</keyword>
<keyword evidence="15" id="KW-0862">Zinc</keyword>
<dbReference type="InterPro" id="IPR043128">
    <property type="entry name" value="Rev_trsase/Diguanyl_cyclase"/>
</dbReference>
<dbReference type="Pfam" id="PF11799">
    <property type="entry name" value="IMS_C"/>
    <property type="match status" value="1"/>
</dbReference>
<evidence type="ECO:0000256" key="21">
    <source>
        <dbReference type="ARBA" id="ARBA00023242"/>
    </source>
</evidence>
<dbReference type="SUPFAM" id="SSF56672">
    <property type="entry name" value="DNA/RNA polymerases"/>
    <property type="match status" value="1"/>
</dbReference>
<dbReference type="Pfam" id="PF21704">
    <property type="entry name" value="POLH-Rev1_HhH"/>
    <property type="match status" value="1"/>
</dbReference>
<comment type="subcellular location">
    <subcellularLocation>
        <location evidence="3">Nucleus</location>
    </subcellularLocation>
</comment>
<evidence type="ECO:0000256" key="11">
    <source>
        <dbReference type="ARBA" id="ARBA00022705"/>
    </source>
</evidence>
<evidence type="ECO:0000259" key="29">
    <source>
        <dbReference type="PROSITE" id="PS51907"/>
    </source>
</evidence>
<comment type="cofactor">
    <cofactor evidence="2">
        <name>Mg(2+)</name>
        <dbReference type="ChEBI" id="CHEBI:18420"/>
    </cofactor>
</comment>
<dbReference type="InterPro" id="IPR041298">
    <property type="entry name" value="UBZ3"/>
</dbReference>
<dbReference type="Gene3D" id="3.40.1170.60">
    <property type="match status" value="1"/>
</dbReference>
<evidence type="ECO:0000256" key="25">
    <source>
        <dbReference type="ARBA" id="ARBA00064665"/>
    </source>
</evidence>
<feature type="compositionally biased region" description="Basic and acidic residues" evidence="27">
    <location>
        <begin position="461"/>
        <end position="476"/>
    </location>
</feature>
<evidence type="ECO:0000256" key="17">
    <source>
        <dbReference type="ARBA" id="ARBA00022843"/>
    </source>
</evidence>
<keyword evidence="6" id="KW-0515">Mutator protein</keyword>
<feature type="domain" description="UmuC" evidence="28">
    <location>
        <begin position="7"/>
        <end position="260"/>
    </location>
</feature>
<evidence type="ECO:0000256" key="22">
    <source>
        <dbReference type="ARBA" id="ARBA00023270"/>
    </source>
</evidence>
<dbReference type="PROSITE" id="PS51907">
    <property type="entry name" value="ZF_UBZ3"/>
    <property type="match status" value="1"/>
</dbReference>
<evidence type="ECO:0000256" key="24">
    <source>
        <dbReference type="ARBA" id="ARBA00049244"/>
    </source>
</evidence>
<evidence type="ECO:0000256" key="8">
    <source>
        <dbReference type="ARBA" id="ARBA00022634"/>
    </source>
</evidence>
<reference evidence="30" key="1">
    <citation type="submission" date="2022-01" db="EMBL/GenBank/DDBJ databases">
        <authorList>
            <person name="Braso-Vives M."/>
        </authorList>
    </citation>
    <scope>NUCLEOTIDE SEQUENCE</scope>
</reference>
<comment type="catalytic activity">
    <reaction evidence="24">
        <text>DNA(n) + a 2'-deoxyribonucleoside 5'-triphosphate = DNA(n+1) + diphosphate</text>
        <dbReference type="Rhea" id="RHEA:22508"/>
        <dbReference type="Rhea" id="RHEA-COMP:17339"/>
        <dbReference type="Rhea" id="RHEA-COMP:17340"/>
        <dbReference type="ChEBI" id="CHEBI:33019"/>
        <dbReference type="ChEBI" id="CHEBI:61560"/>
        <dbReference type="ChEBI" id="CHEBI:173112"/>
        <dbReference type="EC" id="2.7.7.7"/>
    </reaction>
</comment>
<evidence type="ECO:0000256" key="16">
    <source>
        <dbReference type="ARBA" id="ARBA00022842"/>
    </source>
</evidence>
<evidence type="ECO:0000256" key="6">
    <source>
        <dbReference type="ARBA" id="ARBA00022457"/>
    </source>
</evidence>
<comment type="similarity">
    <text evidence="4">Belongs to the DNA polymerase type-Y family.</text>
</comment>
<keyword evidence="11" id="KW-0235">DNA replication</keyword>
<keyword evidence="7" id="KW-1017">Isopeptide bond</keyword>
<gene>
    <name evidence="30" type="primary">POLH</name>
    <name evidence="30" type="ORF">BLAG_LOCUS17067</name>
</gene>
<evidence type="ECO:0000256" key="1">
    <source>
        <dbReference type="ARBA" id="ARBA00001936"/>
    </source>
</evidence>
<dbReference type="GO" id="GO:0003887">
    <property type="term" value="F:DNA-directed DNA polymerase activity"/>
    <property type="evidence" value="ECO:0007669"/>
    <property type="project" value="UniProtKB-KW"/>
</dbReference>
<dbReference type="EMBL" id="OV696689">
    <property type="protein sequence ID" value="CAH1261726.1"/>
    <property type="molecule type" value="Genomic_DNA"/>
</dbReference>
<evidence type="ECO:0000256" key="20">
    <source>
        <dbReference type="ARBA" id="ARBA00023204"/>
    </source>
</evidence>
<feature type="compositionally biased region" description="Polar residues" evidence="27">
    <location>
        <begin position="447"/>
        <end position="460"/>
    </location>
</feature>
<evidence type="ECO:0000256" key="9">
    <source>
        <dbReference type="ARBA" id="ARBA00022679"/>
    </source>
</evidence>
<dbReference type="InterPro" id="IPR017961">
    <property type="entry name" value="DNA_pol_Y-fam_little_finger"/>
</dbReference>
<feature type="region of interest" description="Disordered" evidence="27">
    <location>
        <begin position="714"/>
        <end position="773"/>
    </location>
</feature>
<keyword evidence="12" id="KW-0479">Metal-binding</keyword>
<feature type="region of interest" description="Disordered" evidence="27">
    <location>
        <begin position="447"/>
        <end position="476"/>
    </location>
</feature>
<evidence type="ECO:0000256" key="15">
    <source>
        <dbReference type="ARBA" id="ARBA00022833"/>
    </source>
</evidence>
<dbReference type="AlphaFoldDB" id="A0A8J9ZQL6"/>
<dbReference type="Pfam" id="PF18439">
    <property type="entry name" value="zf_UBZ"/>
    <property type="match status" value="1"/>
</dbReference>
<comment type="cofactor">
    <cofactor evidence="1">
        <name>Mn(2+)</name>
        <dbReference type="ChEBI" id="CHEBI:29035"/>
    </cofactor>
</comment>
<evidence type="ECO:0000256" key="3">
    <source>
        <dbReference type="ARBA" id="ARBA00004123"/>
    </source>
</evidence>